<sequence length="151" mass="17201">MAKDMSQQKALAKHLYMSGMLVIKIADYVKVTRQTVGKWVEEGSWKEERASRSMAKEAITTGALNKVGEVLENTEANEKNIGRLTDSMLKAAQSIKAINNTTTLVDMVNTLLQFENWLVSHREEYPEIDDKLIILINQLHSDFMGIKFKRK</sequence>
<reference evidence="2 4" key="3">
    <citation type="submission" date="2018-08" db="EMBL/GenBank/DDBJ databases">
        <title>A genome reference for cultivated species of the human gut microbiota.</title>
        <authorList>
            <person name="Zou Y."/>
            <person name="Xue W."/>
            <person name="Luo G."/>
        </authorList>
    </citation>
    <scope>NUCLEOTIDE SEQUENCE [LARGE SCALE GENOMIC DNA]</scope>
    <source>
        <strain evidence="2 4">TF08-13</strain>
    </source>
</reference>
<dbReference type="Proteomes" id="UP000196329">
    <property type="component" value="Unassembled WGS sequence"/>
</dbReference>
<evidence type="ECO:0008006" key="5">
    <source>
        <dbReference type="Google" id="ProtNLM"/>
    </source>
</evidence>
<dbReference type="AlphaFoldDB" id="A0A1Y3V206"/>
<proteinExistence type="predicted"/>
<evidence type="ECO:0000313" key="2">
    <source>
        <dbReference type="EMBL" id="RGL14711.1"/>
    </source>
</evidence>
<gene>
    <name evidence="1" type="ORF">B5G17_17460</name>
    <name evidence="2" type="ORF">DXC80_07585</name>
</gene>
<accession>A0A1Y3V206</accession>
<name>A0A1Y3V206_BACUN</name>
<protein>
    <recommendedName>
        <fullName evidence="5">Terminase</fullName>
    </recommendedName>
</protein>
<dbReference type="EMBL" id="NFHS01000011">
    <property type="protein sequence ID" value="OUN52519.1"/>
    <property type="molecule type" value="Genomic_DNA"/>
</dbReference>
<dbReference type="EMBL" id="QSRK01000009">
    <property type="protein sequence ID" value="RGL14711.1"/>
    <property type="molecule type" value="Genomic_DNA"/>
</dbReference>
<reference evidence="1" key="2">
    <citation type="journal article" date="2018" name="BMC Genomics">
        <title>Whole genome sequencing and function prediction of 133 gut anaerobes isolated from chicken caecum in pure cultures.</title>
        <authorList>
            <person name="Medvecky M."/>
            <person name="Cejkova D."/>
            <person name="Polansky O."/>
            <person name="Karasova D."/>
            <person name="Kubasova T."/>
            <person name="Cizek A."/>
            <person name="Rychlik I."/>
        </authorList>
    </citation>
    <scope>NUCLEOTIDE SEQUENCE</scope>
    <source>
        <strain evidence="1">An67</strain>
    </source>
</reference>
<evidence type="ECO:0000313" key="3">
    <source>
        <dbReference type="Proteomes" id="UP000196329"/>
    </source>
</evidence>
<evidence type="ECO:0000313" key="1">
    <source>
        <dbReference type="EMBL" id="OUN52519.1"/>
    </source>
</evidence>
<organism evidence="1 3">
    <name type="scientific">Bacteroides uniformis</name>
    <dbReference type="NCBI Taxonomy" id="820"/>
    <lineage>
        <taxon>Bacteria</taxon>
        <taxon>Pseudomonadati</taxon>
        <taxon>Bacteroidota</taxon>
        <taxon>Bacteroidia</taxon>
        <taxon>Bacteroidales</taxon>
        <taxon>Bacteroidaceae</taxon>
        <taxon>Bacteroides</taxon>
    </lineage>
</organism>
<dbReference type="RefSeq" id="WP_087333321.1">
    <property type="nucleotide sequence ID" value="NZ_JADNCX010000001.1"/>
</dbReference>
<comment type="caution">
    <text evidence="1">The sequence shown here is derived from an EMBL/GenBank/DDBJ whole genome shotgun (WGS) entry which is preliminary data.</text>
</comment>
<evidence type="ECO:0000313" key="4">
    <source>
        <dbReference type="Proteomes" id="UP000260795"/>
    </source>
</evidence>
<dbReference type="Proteomes" id="UP000260795">
    <property type="component" value="Unassembled WGS sequence"/>
</dbReference>
<reference evidence="3" key="1">
    <citation type="submission" date="2017-04" db="EMBL/GenBank/DDBJ databases">
        <title>Function of individual gut microbiota members based on whole genome sequencing of pure cultures obtained from chicken caecum.</title>
        <authorList>
            <person name="Medvecky M."/>
            <person name="Cejkova D."/>
            <person name="Polansky O."/>
            <person name="Karasova D."/>
            <person name="Kubasova T."/>
            <person name="Cizek A."/>
            <person name="Rychlik I."/>
        </authorList>
    </citation>
    <scope>NUCLEOTIDE SEQUENCE [LARGE SCALE GENOMIC DNA]</scope>
    <source>
        <strain evidence="3">An67</strain>
    </source>
</reference>